<dbReference type="GO" id="GO:0031298">
    <property type="term" value="C:replication fork protection complex"/>
    <property type="evidence" value="ECO:0007669"/>
    <property type="project" value="TreeGrafter"/>
</dbReference>
<dbReference type="PANTHER" id="PTHR13220">
    <property type="entry name" value="TIMELESS INTERACTING-RELATED"/>
    <property type="match status" value="1"/>
</dbReference>
<keyword evidence="6 7" id="KW-0131">Cell cycle</keyword>
<dbReference type="Proteomes" id="UP000244855">
    <property type="component" value="Unassembled WGS sequence"/>
</dbReference>
<feature type="compositionally biased region" description="Acidic residues" evidence="8">
    <location>
        <begin position="165"/>
        <end position="174"/>
    </location>
</feature>
<feature type="compositionally biased region" description="Basic and acidic residues" evidence="8">
    <location>
        <begin position="155"/>
        <end position="164"/>
    </location>
</feature>
<keyword evidence="11" id="KW-1185">Reference proteome</keyword>
<dbReference type="OrthoDB" id="437078at2759"/>
<evidence type="ECO:0000256" key="5">
    <source>
        <dbReference type="ARBA" id="ARBA00023242"/>
    </source>
</evidence>
<dbReference type="PANTHER" id="PTHR13220:SF11">
    <property type="entry name" value="TIMELESS-INTERACTING PROTEIN"/>
    <property type="match status" value="1"/>
</dbReference>
<dbReference type="InterPro" id="IPR012923">
    <property type="entry name" value="Csm3"/>
</dbReference>
<sequence>MAAMDPSNDDIPADDELDAILNGTLNGEDIFDTSNIDAQLQAQPSQPPVSKKVPGDDVLGLEEEIKVTKKKLPIPKLNNELLFSDRGIPKLRKISKDRLKLKGKGHEYGDIARLLNMYQLWLDDLFPRAKFADGLLMIEKLGHTKNMQMMRKAWIDEGKPRDKSDPEDEVEDAVMAERPPQEQDRSELGDVADTNRLLEGQAEGVEQAQRIQDTAGQANMQPEEDELDALLAEGADFMNSQKADPTPKTVAAEDDPFADDMEAMAGMEDMW</sequence>
<comment type="subcellular location">
    <subcellularLocation>
        <location evidence="1 7">Nucleus</location>
    </subcellularLocation>
</comment>
<feature type="region of interest" description="Disordered" evidence="8">
    <location>
        <begin position="236"/>
        <end position="256"/>
    </location>
</feature>
<evidence type="ECO:0000256" key="1">
    <source>
        <dbReference type="ARBA" id="ARBA00004123"/>
    </source>
</evidence>
<evidence type="ECO:0000256" key="2">
    <source>
        <dbReference type="ARBA" id="ARBA00006075"/>
    </source>
</evidence>
<evidence type="ECO:0000256" key="3">
    <source>
        <dbReference type="ARBA" id="ARBA00022763"/>
    </source>
</evidence>
<dbReference type="Pfam" id="PF07962">
    <property type="entry name" value="Swi3"/>
    <property type="match status" value="1"/>
</dbReference>
<proteinExistence type="inferred from homology"/>
<dbReference type="GO" id="GO:0003677">
    <property type="term" value="F:DNA binding"/>
    <property type="evidence" value="ECO:0007669"/>
    <property type="project" value="TreeGrafter"/>
</dbReference>
<dbReference type="GO" id="GO:0000076">
    <property type="term" value="P:DNA replication checkpoint signaling"/>
    <property type="evidence" value="ECO:0007669"/>
    <property type="project" value="UniProtKB-UniRule"/>
</dbReference>
<keyword evidence="5 7" id="KW-0539">Nucleus</keyword>
<name>A0A2V1E6P1_9PLEO</name>
<dbReference type="EMBL" id="KZ805310">
    <property type="protein sequence ID" value="PVI06161.1"/>
    <property type="molecule type" value="Genomic_DNA"/>
</dbReference>
<feature type="compositionally biased region" description="Polar residues" evidence="8">
    <location>
        <begin position="209"/>
        <end position="220"/>
    </location>
</feature>
<evidence type="ECO:0000313" key="10">
    <source>
        <dbReference type="EMBL" id="PVI06161.1"/>
    </source>
</evidence>
<evidence type="ECO:0000256" key="6">
    <source>
        <dbReference type="ARBA" id="ARBA00023306"/>
    </source>
</evidence>
<dbReference type="GO" id="GO:0031297">
    <property type="term" value="P:replication fork processing"/>
    <property type="evidence" value="ECO:0007669"/>
    <property type="project" value="UniProtKB-UniRule"/>
</dbReference>
<keyword evidence="4" id="KW-0236">DNA replication inhibitor</keyword>
<keyword evidence="3 7" id="KW-0227">DNA damage</keyword>
<accession>A0A2V1E6P1</accession>
<feature type="compositionally biased region" description="Basic and acidic residues" evidence="8">
    <location>
        <begin position="179"/>
        <end position="188"/>
    </location>
</feature>
<feature type="domain" description="Chromosome segregation in meiosis protein 3" evidence="9">
    <location>
        <begin position="76"/>
        <end position="158"/>
    </location>
</feature>
<comment type="similarity">
    <text evidence="2 7">Belongs to the CSM3 family.</text>
</comment>
<evidence type="ECO:0000256" key="7">
    <source>
        <dbReference type="RuleBase" id="RU366049"/>
    </source>
</evidence>
<organism evidence="10 11">
    <name type="scientific">Periconia macrospinosa</name>
    <dbReference type="NCBI Taxonomy" id="97972"/>
    <lineage>
        <taxon>Eukaryota</taxon>
        <taxon>Fungi</taxon>
        <taxon>Dikarya</taxon>
        <taxon>Ascomycota</taxon>
        <taxon>Pezizomycotina</taxon>
        <taxon>Dothideomycetes</taxon>
        <taxon>Pleosporomycetidae</taxon>
        <taxon>Pleosporales</taxon>
        <taxon>Massarineae</taxon>
        <taxon>Periconiaceae</taxon>
        <taxon>Periconia</taxon>
    </lineage>
</organism>
<dbReference type="STRING" id="97972.A0A2V1E6P1"/>
<reference evidence="10 11" key="1">
    <citation type="journal article" date="2018" name="Sci. Rep.">
        <title>Comparative genomics provides insights into the lifestyle and reveals functional heterogeneity of dark septate endophytic fungi.</title>
        <authorList>
            <person name="Knapp D.G."/>
            <person name="Nemeth J.B."/>
            <person name="Barry K."/>
            <person name="Hainaut M."/>
            <person name="Henrissat B."/>
            <person name="Johnson J."/>
            <person name="Kuo A."/>
            <person name="Lim J.H.P."/>
            <person name="Lipzen A."/>
            <person name="Nolan M."/>
            <person name="Ohm R.A."/>
            <person name="Tamas L."/>
            <person name="Grigoriev I.V."/>
            <person name="Spatafora J.W."/>
            <person name="Nagy L.G."/>
            <person name="Kovacs G.M."/>
        </authorList>
    </citation>
    <scope>NUCLEOTIDE SEQUENCE [LARGE SCALE GENOMIC DNA]</scope>
    <source>
        <strain evidence="10 11">DSE2036</strain>
    </source>
</reference>
<comment type="function">
    <text evidence="7">Plays an important role in the control of DNA replication and the maintenance of replication fork stability.</text>
</comment>
<evidence type="ECO:0000256" key="8">
    <source>
        <dbReference type="SAM" id="MobiDB-lite"/>
    </source>
</evidence>
<evidence type="ECO:0000259" key="9">
    <source>
        <dbReference type="Pfam" id="PF07962"/>
    </source>
</evidence>
<dbReference type="GO" id="GO:0006974">
    <property type="term" value="P:DNA damage response"/>
    <property type="evidence" value="ECO:0007669"/>
    <property type="project" value="UniProtKB-KW"/>
</dbReference>
<gene>
    <name evidence="10" type="ORF">DM02DRAFT_715323</name>
</gene>
<dbReference type="AlphaFoldDB" id="A0A2V1E6P1"/>
<dbReference type="GO" id="GO:0043111">
    <property type="term" value="P:replication fork arrest"/>
    <property type="evidence" value="ECO:0007669"/>
    <property type="project" value="TreeGrafter"/>
</dbReference>
<evidence type="ECO:0000313" key="11">
    <source>
        <dbReference type="Proteomes" id="UP000244855"/>
    </source>
</evidence>
<dbReference type="InterPro" id="IPR040038">
    <property type="entry name" value="TIPIN/Csm3/Swi3"/>
</dbReference>
<evidence type="ECO:0000256" key="4">
    <source>
        <dbReference type="ARBA" id="ARBA00022880"/>
    </source>
</evidence>
<feature type="region of interest" description="Disordered" evidence="8">
    <location>
        <begin position="155"/>
        <end position="223"/>
    </location>
</feature>
<protein>
    <recommendedName>
        <fullName evidence="7">Chromosome segregation in meiosis protein</fullName>
    </recommendedName>
</protein>